<organism evidence="2 3">
    <name type="scientific">Stylosanthes scabra</name>
    <dbReference type="NCBI Taxonomy" id="79078"/>
    <lineage>
        <taxon>Eukaryota</taxon>
        <taxon>Viridiplantae</taxon>
        <taxon>Streptophyta</taxon>
        <taxon>Embryophyta</taxon>
        <taxon>Tracheophyta</taxon>
        <taxon>Spermatophyta</taxon>
        <taxon>Magnoliopsida</taxon>
        <taxon>eudicotyledons</taxon>
        <taxon>Gunneridae</taxon>
        <taxon>Pentapetalae</taxon>
        <taxon>rosids</taxon>
        <taxon>fabids</taxon>
        <taxon>Fabales</taxon>
        <taxon>Fabaceae</taxon>
        <taxon>Papilionoideae</taxon>
        <taxon>50 kb inversion clade</taxon>
        <taxon>dalbergioids sensu lato</taxon>
        <taxon>Dalbergieae</taxon>
        <taxon>Pterocarpus clade</taxon>
        <taxon>Stylosanthes</taxon>
    </lineage>
</organism>
<evidence type="ECO:0000313" key="3">
    <source>
        <dbReference type="Proteomes" id="UP001341840"/>
    </source>
</evidence>
<evidence type="ECO:0000313" key="2">
    <source>
        <dbReference type="EMBL" id="MED6200153.1"/>
    </source>
</evidence>
<gene>
    <name evidence="2" type="ORF">PIB30_082407</name>
</gene>
<dbReference type="Proteomes" id="UP001341840">
    <property type="component" value="Unassembled WGS sequence"/>
</dbReference>
<comment type="caution">
    <text evidence="2">The sequence shown here is derived from an EMBL/GenBank/DDBJ whole genome shotgun (WGS) entry which is preliminary data.</text>
</comment>
<feature type="compositionally biased region" description="Acidic residues" evidence="1">
    <location>
        <begin position="158"/>
        <end position="171"/>
    </location>
</feature>
<evidence type="ECO:0000256" key="1">
    <source>
        <dbReference type="SAM" id="MobiDB-lite"/>
    </source>
</evidence>
<protein>
    <submittedName>
        <fullName evidence="2">Uncharacterized protein</fullName>
    </submittedName>
</protein>
<feature type="region of interest" description="Disordered" evidence="1">
    <location>
        <begin position="105"/>
        <end position="199"/>
    </location>
</feature>
<dbReference type="PANTHER" id="PTHR34835:SF34">
    <property type="entry name" value="OS08G0555500 PROTEIN"/>
    <property type="match status" value="1"/>
</dbReference>
<name>A0ABU6XUL0_9FABA</name>
<accession>A0ABU6XUL0</accession>
<dbReference type="EMBL" id="JASCZI010212715">
    <property type="protein sequence ID" value="MED6200153.1"/>
    <property type="molecule type" value="Genomic_DNA"/>
</dbReference>
<sequence>MRSFILFVQKVFLLPNSTAKISPAALLIIFDLENTRNRNWAHHVHNFLPQELKKGKQKKSVAIHRCCYSLMIIYFHETQSGENSRDPAVQPPWLAYWTGETLKKRVKQEKKHDDGLLKIGQMRAEKEQLKKKSTKRVPSSDSESQTDSEPQYSSSTDGGEDSESESEETVSEEPPQREIRSKQRNSRTVVESNAPLNPT</sequence>
<dbReference type="PANTHER" id="PTHR34835">
    <property type="entry name" value="OS07G0283600 PROTEIN-RELATED"/>
    <property type="match status" value="1"/>
</dbReference>
<feature type="compositionally biased region" description="Polar residues" evidence="1">
    <location>
        <begin position="136"/>
        <end position="152"/>
    </location>
</feature>
<feature type="compositionally biased region" description="Polar residues" evidence="1">
    <location>
        <begin position="186"/>
        <end position="199"/>
    </location>
</feature>
<keyword evidence="3" id="KW-1185">Reference proteome</keyword>
<proteinExistence type="predicted"/>
<reference evidence="2 3" key="1">
    <citation type="journal article" date="2023" name="Plants (Basel)">
        <title>Bridging the Gap: Combining Genomics and Transcriptomics Approaches to Understand Stylosanthes scabra, an Orphan Legume from the Brazilian Caatinga.</title>
        <authorList>
            <person name="Ferreira-Neto J.R.C."/>
            <person name="da Silva M.D."/>
            <person name="Binneck E."/>
            <person name="de Melo N.F."/>
            <person name="da Silva R.H."/>
            <person name="de Melo A.L.T.M."/>
            <person name="Pandolfi V."/>
            <person name="Bustamante F.O."/>
            <person name="Brasileiro-Vidal A.C."/>
            <person name="Benko-Iseppon A.M."/>
        </authorList>
    </citation>
    <scope>NUCLEOTIDE SEQUENCE [LARGE SCALE GENOMIC DNA]</scope>
    <source>
        <tissue evidence="2">Leaves</tissue>
    </source>
</reference>